<accession>A0A951QTQ9</accession>
<gene>
    <name evidence="1" type="ORF">KME60_34215</name>
</gene>
<name>A0A951QTQ9_9CYAN</name>
<comment type="caution">
    <text evidence="1">The sequence shown here is derived from an EMBL/GenBank/DDBJ whole genome shotgun (WGS) entry which is preliminary data.</text>
</comment>
<sequence length="97" mass="11877">MKYYKWFWDEPLGGEFDTWGTSTYFVEINENLHALRQIEVYENGNVLFYDKNHIWDDYGMLCDKRIDKDDMQEFAITQTEFEQTWNSKIPMNRESKK</sequence>
<proteinExistence type="predicted"/>
<reference evidence="1" key="1">
    <citation type="submission" date="2021-05" db="EMBL/GenBank/DDBJ databases">
        <authorList>
            <person name="Pietrasiak N."/>
            <person name="Ward R."/>
            <person name="Stajich J.E."/>
            <person name="Kurbessoian T."/>
        </authorList>
    </citation>
    <scope>NUCLEOTIDE SEQUENCE</scope>
    <source>
        <strain evidence="1">GSE-NOS-MK-12-04C</strain>
    </source>
</reference>
<protein>
    <submittedName>
        <fullName evidence="1">Uncharacterized protein</fullName>
    </submittedName>
</protein>
<dbReference type="EMBL" id="JAHHGZ010000073">
    <property type="protein sequence ID" value="MBW4672339.1"/>
    <property type="molecule type" value="Genomic_DNA"/>
</dbReference>
<dbReference type="Proteomes" id="UP000729701">
    <property type="component" value="Unassembled WGS sequence"/>
</dbReference>
<organism evidence="1 2">
    <name type="scientific">Cyanomargarita calcarea GSE-NOS-MK-12-04C</name>
    <dbReference type="NCBI Taxonomy" id="2839659"/>
    <lineage>
        <taxon>Bacteria</taxon>
        <taxon>Bacillati</taxon>
        <taxon>Cyanobacteriota</taxon>
        <taxon>Cyanophyceae</taxon>
        <taxon>Nostocales</taxon>
        <taxon>Cyanomargaritaceae</taxon>
        <taxon>Cyanomargarita</taxon>
    </lineage>
</organism>
<evidence type="ECO:0000313" key="1">
    <source>
        <dbReference type="EMBL" id="MBW4672339.1"/>
    </source>
</evidence>
<reference evidence="1" key="2">
    <citation type="journal article" date="2022" name="Microbiol. Resour. Announc.">
        <title>Metagenome Sequencing to Explore Phylogenomics of Terrestrial Cyanobacteria.</title>
        <authorList>
            <person name="Ward R.D."/>
            <person name="Stajich J.E."/>
            <person name="Johansen J.R."/>
            <person name="Huntemann M."/>
            <person name="Clum A."/>
            <person name="Foster B."/>
            <person name="Foster B."/>
            <person name="Roux S."/>
            <person name="Palaniappan K."/>
            <person name="Varghese N."/>
            <person name="Mukherjee S."/>
            <person name="Reddy T.B.K."/>
            <person name="Daum C."/>
            <person name="Copeland A."/>
            <person name="Chen I.A."/>
            <person name="Ivanova N.N."/>
            <person name="Kyrpides N.C."/>
            <person name="Shapiro N."/>
            <person name="Eloe-Fadrosh E.A."/>
            <person name="Pietrasiak N."/>
        </authorList>
    </citation>
    <scope>NUCLEOTIDE SEQUENCE</scope>
    <source>
        <strain evidence="1">GSE-NOS-MK-12-04C</strain>
    </source>
</reference>
<dbReference type="AlphaFoldDB" id="A0A951QTQ9"/>
<evidence type="ECO:0000313" key="2">
    <source>
        <dbReference type="Proteomes" id="UP000729701"/>
    </source>
</evidence>